<dbReference type="RefSeq" id="XP_017782788.1">
    <property type="nucleotide sequence ID" value="XM_017927299.1"/>
</dbReference>
<evidence type="ECO:0000313" key="15">
    <source>
        <dbReference type="RefSeq" id="XP_017782789.1"/>
    </source>
</evidence>
<protein>
    <submittedName>
        <fullName evidence="12 13">Kinesin-related protein 4-like isoform X1</fullName>
    </submittedName>
</protein>
<feature type="coiled-coil region" evidence="8">
    <location>
        <begin position="824"/>
        <end position="922"/>
    </location>
</feature>
<gene>
    <name evidence="12 13 14 15 16 17 18" type="primary">LOC108567074</name>
</gene>
<comment type="subcellular location">
    <subcellularLocation>
        <location evidence="1">Cytoplasm</location>
        <location evidence="1">Cytoskeleton</location>
    </subcellularLocation>
</comment>
<keyword evidence="3 7" id="KW-0067">ATP-binding</keyword>
<sequence>MEDSDDTINVVVRVRPTISREQKEGCKEFWKVEDNTICLINDGSSTMHDNFYIFDYIFDKQKKNADVYNKVRPIVQSAIDGINGTVFAYGQTSSGKTHSIMGDQKEKGIIPLAIDDIFHVIQNDNKRKYLLRSSYIEIYNDKINDLLNKSQTDLKIREDISGNLSIANCVEEITRSSDELMDVVMKGNRNRQIFGTAMNERSSRSHVIFKIVIESSPSDDVCGDEEIPVQVSQLYFVDLAGSERVAQTKATGARLKEGGQINKSLSILSRVIRQLAENVSHVNFRDSKLTRLLSNALGGNCKTLIIAAVTPVSIENTQSTLMFAQAAKTIKTKPRVNQVLTNEALIKQQKNKEKKLINQLELERTKNITLQVNQSMKDKMIKSLEDQIKNIQLSYVRREPIRTSSRRHTMGFERPSSSMYSKIPLLRISEETKPSPSFLTAEPAPSDHSEEALDTITIPDEMDVSEVESTCSTPKRVLRQRLVDLDESHTELKKFNQYEHDFNTMQELENLNKELETERTKRKDIEESFMSMRDLVDKLEIKNSEMEISMESLKSRFKIRESELLSVMSKKKSDIAQPMDISTIDTDKIDNKMQCEEAKTSKEFQIREDKLCLEAKLVMAIEQNKLLLEENSEIKFRETLLKNKILGSSQNENMSTDDLTNIRKCDLRKSISDSKICIYDEPIMVRSSSSPNINDQSVGLTNSNEEIFEDLRKGFSSLQSLLTANSSHLTKSTREEVNIEQNDYVNNLQIRNNDLEMQIIKLQQENEKLLNEHSAQLTTMNDNHSAQVMTYENTVKELSGYNKTMADEYNSQLTQANTQASIELSDGEHKLAKANITISQLQKELLTVQDQLNLNEKSKTSEIGKIQSTYSEQLSAIQQDIANKKQEENECTDEIDLIKEALKKYETEIDNLKLNITKQNNYSLERYNNYERVINEMQITSKTVLEEKECETKMVSEKSMERIKELEANISSLQVELETNNKESIEISMEVKRLQLLVESGQSSLDAANRSYEALQLQLQQEKSSLNTQVETANKERNEAIKQSKSMQEMYQTTMDNLNAASEYSKSIQHESNKDMNLMRSELDQAIEEKKQLALELTNVRQQHEQINAATNEQLQSLKSTLNANNEEMKELRVLLAEKDAHLKNINDDLAQQYKQKVGKLEDDIKRQDDTVRVRDTQIIELTASLKNASDEVLLLKEKLSQSIKCNEDLLNEGSMQIQHLEEELNLKHNELKRTERLFEELKLNHIVEVKDLEDKIKQHEPAVKRENDDNDTNNEDSTIPSDMESDTKPLKHMLCECAIEIKRLEEQLNAVRNNLVAAEKANEELEKNYKSLYDTHEAEMTIKNQELATVNDTIVQYQRRLADSRTELKDARINIEDLKEKYNLEISQLKANHKKKESELKLDKDTRIIRNHKEQIQAYENKLRSVNAINDRLLEESSDQVKQLEMEVQSVQEKITAAYNNHADEIERVRAMHSEEMRALMQANDHKDSVKINELKDSYEKTMQLQNIEIAALQKKLKEELRNNEANLKVHTISKSNLANALNVAEEKIKKTTKEIENLKETHTKEVKNINDNHNRVIENYRQNNDLLKSYAKKNNDLESEITNLKIQILTARKNCDTMTESYLTNVTKINQDHRKEIKSLANLSTRKEEECKEIAVILEKEKCETTKLKEELNKALLTITKLTNTTDEQKKNKEDIDCKLHILNTTIINIRAINEKHNRTIKELEKDVAVKNQEIREIKKRNSNLEEKVKEMELEKANEEEEESQETEEVDNVPEVAVQDGAIASLDTLEANGCSSCEQTINELKSTVYKTTLHNSKLIDNCYRLRSKNQSLQCKINDFRKALQKTKNHMDTLKKTLESEKDNTRKMTENLTVSNSDVQVLKAKLAVEYANVEKLNKKIVELQTAQKIYRTHLKEQTVESRFEEANTSKSFQEGVKERRQSLHDQRRDIDACEKCQKRRAEIAEYQKSNDNLMKLNQMLNDQHKILQSKLRSDEDSDALELQDQFNCTEILLRNLNRCMTKGYDACEHCTSLLNFTNKKVLALSKISETNSFWYTKVETDSQTINEVLKLVDRFLPILGNLESESLKTLNNVKCKLEAAKKMLANKRCYIETFLEELKKDVNVLQPILSSPPDKRCLFFESNKNVIDFFMLVIERLTTSLKYLDEICLEEKEKTRDRIMELDQNVSYVHDKIVRNMPCSVNILNYNQLALKYASLKALIRMRLDNNEQLQDIADYLPMDDVRQQTAAQSTSLSSFIPSDTSFHTVIPPASTSTSPPNLLLRARRKIRNVPSTFVPTTTSVHTFIPPASTSTSPPNLLLRARKLRDMQKKD</sequence>
<feature type="region of interest" description="Disordered" evidence="9">
    <location>
        <begin position="1258"/>
        <end position="1288"/>
    </location>
</feature>
<reference evidence="12 13" key="1">
    <citation type="submission" date="2025-05" db="UniProtKB">
        <authorList>
            <consortium name="RefSeq"/>
        </authorList>
    </citation>
    <scope>IDENTIFICATION</scope>
    <source>
        <tissue evidence="12 13">Whole Larva</tissue>
    </source>
</reference>
<feature type="region of interest" description="Disordered" evidence="9">
    <location>
        <begin position="1754"/>
        <end position="1773"/>
    </location>
</feature>
<feature type="compositionally biased region" description="Acidic residues" evidence="9">
    <location>
        <begin position="1760"/>
        <end position="1773"/>
    </location>
</feature>
<evidence type="ECO:0000256" key="6">
    <source>
        <dbReference type="ARBA" id="ARBA00023212"/>
    </source>
</evidence>
<feature type="coiled-coil region" evidence="8">
    <location>
        <begin position="956"/>
        <end position="1050"/>
    </location>
</feature>
<feature type="coiled-coil region" evidence="8">
    <location>
        <begin position="1964"/>
        <end position="1991"/>
    </location>
</feature>
<dbReference type="InterPro" id="IPR027417">
    <property type="entry name" value="P-loop_NTPase"/>
</dbReference>
<feature type="coiled-coil region" evidence="8">
    <location>
        <begin position="745"/>
        <end position="772"/>
    </location>
</feature>
<keyword evidence="4 8" id="KW-0175">Coiled coil</keyword>
<name>A0ABM1N7J1_NICVS</name>
<dbReference type="PANTHER" id="PTHR47968">
    <property type="entry name" value="CENTROMERE PROTEIN E"/>
    <property type="match status" value="1"/>
</dbReference>
<dbReference type="RefSeq" id="XP_017782787.1">
    <property type="nucleotide sequence ID" value="XM_017927298.1"/>
</dbReference>
<keyword evidence="6" id="KW-0963">Cytoplasm</keyword>
<evidence type="ECO:0000256" key="9">
    <source>
        <dbReference type="SAM" id="MobiDB-lite"/>
    </source>
</evidence>
<feature type="domain" description="Kinesin motor" evidence="10">
    <location>
        <begin position="7"/>
        <end position="330"/>
    </location>
</feature>
<evidence type="ECO:0000313" key="11">
    <source>
        <dbReference type="Proteomes" id="UP000695000"/>
    </source>
</evidence>
<dbReference type="InterPro" id="IPR027640">
    <property type="entry name" value="Kinesin-like_fam"/>
</dbReference>
<dbReference type="GeneID" id="108567074"/>
<evidence type="ECO:0000256" key="4">
    <source>
        <dbReference type="ARBA" id="ARBA00023054"/>
    </source>
</evidence>
<evidence type="ECO:0000259" key="10">
    <source>
        <dbReference type="PROSITE" id="PS50067"/>
    </source>
</evidence>
<feature type="coiled-coil region" evidence="8">
    <location>
        <begin position="1076"/>
        <end position="1245"/>
    </location>
</feature>
<keyword evidence="5 7" id="KW-0505">Motor protein</keyword>
<dbReference type="PANTHER" id="PTHR47968:SF75">
    <property type="entry name" value="CENTROMERE-ASSOCIATED PROTEIN E"/>
    <property type="match status" value="1"/>
</dbReference>
<comment type="similarity">
    <text evidence="7">Belongs to the TRAFAC class myosin-kinesin ATPase superfamily. Kinesin family.</text>
</comment>
<evidence type="ECO:0000313" key="18">
    <source>
        <dbReference type="RefSeq" id="XP_017782792.1"/>
    </source>
</evidence>
<dbReference type="SMART" id="SM00129">
    <property type="entry name" value="KISc"/>
    <property type="match status" value="1"/>
</dbReference>
<evidence type="ECO:0000313" key="14">
    <source>
        <dbReference type="RefSeq" id="XP_017782788.1"/>
    </source>
</evidence>
<feature type="coiled-coil region" evidence="8">
    <location>
        <begin position="1831"/>
        <end position="1900"/>
    </location>
</feature>
<evidence type="ECO:0000313" key="13">
    <source>
        <dbReference type="RefSeq" id="XP_017782787.1"/>
    </source>
</evidence>
<evidence type="ECO:0000256" key="8">
    <source>
        <dbReference type="SAM" id="Coils"/>
    </source>
</evidence>
<dbReference type="RefSeq" id="XP_017782789.1">
    <property type="nucleotide sequence ID" value="XM_017927300.1"/>
</dbReference>
<dbReference type="PRINTS" id="PR00380">
    <property type="entry name" value="KINESINHEAVY"/>
</dbReference>
<dbReference type="RefSeq" id="XP_017782786.1">
    <property type="nucleotide sequence ID" value="XM_017927297.1"/>
</dbReference>
<evidence type="ECO:0000256" key="5">
    <source>
        <dbReference type="ARBA" id="ARBA00023175"/>
    </source>
</evidence>
<feature type="compositionally biased region" description="Basic and acidic residues" evidence="9">
    <location>
        <begin position="1258"/>
        <end position="1268"/>
    </location>
</feature>
<evidence type="ECO:0000256" key="1">
    <source>
        <dbReference type="ARBA" id="ARBA00004245"/>
    </source>
</evidence>
<dbReference type="InterPro" id="IPR036961">
    <property type="entry name" value="Kinesin_motor_dom_sf"/>
</dbReference>
<feature type="coiled-coil region" evidence="8">
    <location>
        <begin position="1302"/>
        <end position="1462"/>
    </location>
</feature>
<dbReference type="InterPro" id="IPR019821">
    <property type="entry name" value="Kinesin_motor_CS"/>
</dbReference>
<accession>A0ABM1N7J1</accession>
<dbReference type="RefSeq" id="XP_017782790.1">
    <property type="nucleotide sequence ID" value="XM_017927301.1"/>
</dbReference>
<proteinExistence type="inferred from homology"/>
<feature type="binding site" evidence="7">
    <location>
        <begin position="90"/>
        <end position="97"/>
    </location>
    <ligand>
        <name>ATP</name>
        <dbReference type="ChEBI" id="CHEBI:30616"/>
    </ligand>
</feature>
<evidence type="ECO:0000256" key="3">
    <source>
        <dbReference type="ARBA" id="ARBA00022840"/>
    </source>
</evidence>
<evidence type="ECO:0000256" key="2">
    <source>
        <dbReference type="ARBA" id="ARBA00022741"/>
    </source>
</evidence>
<dbReference type="PROSITE" id="PS50067">
    <property type="entry name" value="KINESIN_MOTOR_2"/>
    <property type="match status" value="1"/>
</dbReference>
<feature type="coiled-coil region" evidence="8">
    <location>
        <begin position="1497"/>
        <end position="1680"/>
    </location>
</feature>
<keyword evidence="11" id="KW-1185">Reference proteome</keyword>
<dbReference type="PROSITE" id="PS00411">
    <property type="entry name" value="KINESIN_MOTOR_1"/>
    <property type="match status" value="1"/>
</dbReference>
<keyword evidence="6" id="KW-0206">Cytoskeleton</keyword>
<feature type="coiled-coil region" evidence="8">
    <location>
        <begin position="498"/>
        <end position="556"/>
    </location>
</feature>
<dbReference type="RefSeq" id="XP_017782791.1">
    <property type="nucleotide sequence ID" value="XM_017927302.1"/>
</dbReference>
<dbReference type="Proteomes" id="UP000695000">
    <property type="component" value="Unplaced"/>
</dbReference>
<evidence type="ECO:0000313" key="12">
    <source>
        <dbReference type="RefSeq" id="XP_017782786.1"/>
    </source>
</evidence>
<dbReference type="InterPro" id="IPR001752">
    <property type="entry name" value="Kinesin_motor_dom"/>
</dbReference>
<evidence type="ECO:0000313" key="17">
    <source>
        <dbReference type="RefSeq" id="XP_017782791.1"/>
    </source>
</evidence>
<organism evidence="11 17">
    <name type="scientific">Nicrophorus vespilloides</name>
    <name type="common">Boreal carrion beetle</name>
    <dbReference type="NCBI Taxonomy" id="110193"/>
    <lineage>
        <taxon>Eukaryota</taxon>
        <taxon>Metazoa</taxon>
        <taxon>Ecdysozoa</taxon>
        <taxon>Arthropoda</taxon>
        <taxon>Hexapoda</taxon>
        <taxon>Insecta</taxon>
        <taxon>Pterygota</taxon>
        <taxon>Neoptera</taxon>
        <taxon>Endopterygota</taxon>
        <taxon>Coleoptera</taxon>
        <taxon>Polyphaga</taxon>
        <taxon>Staphyliniformia</taxon>
        <taxon>Silphidae</taxon>
        <taxon>Nicrophorinae</taxon>
        <taxon>Nicrophorus</taxon>
    </lineage>
</organism>
<evidence type="ECO:0000313" key="16">
    <source>
        <dbReference type="RefSeq" id="XP_017782790.1"/>
    </source>
</evidence>
<keyword evidence="2 7" id="KW-0547">Nucleotide-binding</keyword>
<dbReference type="Pfam" id="PF00225">
    <property type="entry name" value="Kinesin"/>
    <property type="match status" value="1"/>
</dbReference>
<evidence type="ECO:0000256" key="7">
    <source>
        <dbReference type="PROSITE-ProRule" id="PRU00283"/>
    </source>
</evidence>
<dbReference type="RefSeq" id="XP_017782792.1">
    <property type="nucleotide sequence ID" value="XM_017927303.1"/>
</dbReference>
<dbReference type="SUPFAM" id="SSF52540">
    <property type="entry name" value="P-loop containing nucleoside triphosphate hydrolases"/>
    <property type="match status" value="1"/>
</dbReference>
<dbReference type="Gene3D" id="3.40.850.10">
    <property type="entry name" value="Kinesin motor domain"/>
    <property type="match status" value="1"/>
</dbReference>